<dbReference type="Pfam" id="PF10475">
    <property type="entry name" value="Vps54_N"/>
    <property type="match status" value="1"/>
</dbReference>
<evidence type="ECO:0000256" key="7">
    <source>
        <dbReference type="ARBA" id="ARBA00023054"/>
    </source>
</evidence>
<sequence>MSHAEQQHSLATPLWTRCQRCPGKTAFKTPDEFARHLRDTHCSKEGGSFVCRYGNNDVCASLPLEGVSDEDYEAHVLKHHVLSQKEAERSDRRHGHPKDDSDGGRSNGEGARRAANPAFPDAVAEPRERWTIYHSAQNLPAVLNDPRRSRRESDFFIKTWGDHFTDTTPLPPCLHVPTISRLHFESYLARTSRRYRRHLRRASSATSATSDGRSGTLVRSTSFRDGTPESIDIVPMMFLKPDFSLEDPETFHTVIPWSVIQPSARKSKETLAPKQTSRLLQEKLSHYLDIVEVQIARQVSLKSDAFFQAMTSHDALSAKMTTTLQAVSSLRQRISVIDASLVNGALKVLQLKRLHANYIAVYSKLQLMATVHQAQPTIQRLLATSDFVRALDFIEATREILTLELAGVQSFRHLDCQLIEIEKVIDKMMQTDFLKYATADLNRPLADDVQVANEEHLVAVVFGMLRLRKQSFVDLYKEEACTAVKATVKQTVIEFVSKNDELDLEGNGNSLFEQVKQLDFVKWIALLNEVFKNVALLLRRILAVQQLMKQTVDLAAGISHSDESSQQYQSQVEVMMDMATHDEIVASLSSMLFAVCDYAHERCSRLIPSETKDGFLDKLSSSSFVTLCKAVDSFTAQCNETCKHKSTVLLLALRTQADRFVSRFHEERKMKLSLLLDSEQWTRVDIPPEFQNMVNHVVDKDVLVLPEKELLRGDSSKGKPKGYLEINSEKYGIAGSAVMMLKMVLEYCQCAKDIPFVALNLLSKLQELLRNFNSRTSQLVLGAGALQLVGLKTITASVLALTARCLQLLLFFLPKVKTHFEVHLTTRREMAKHFDQIHKEYAEHVSEIFSKLAHIVGSVMDAQLNNWEVKAPVPSPAFRAVAKHLSKFHGAIAEVLSPSDVVMLLGWVHAAFTQSLRAHLTRLAVAKDGGPQHGLVTQELTFYAENLKSLGVPVTFDDLWQAR</sequence>
<keyword evidence="7" id="KW-0175">Coiled coil</keyword>
<evidence type="ECO:0000256" key="8">
    <source>
        <dbReference type="SAM" id="MobiDB-lite"/>
    </source>
</evidence>
<dbReference type="Gene3D" id="1.20.1280.130">
    <property type="match status" value="1"/>
</dbReference>
<evidence type="ECO:0000256" key="1">
    <source>
        <dbReference type="ARBA" id="ARBA00004601"/>
    </source>
</evidence>
<comment type="subcellular location">
    <subcellularLocation>
        <location evidence="1">Golgi apparatus</location>
        <location evidence="1">trans-Golgi network</location>
    </subcellularLocation>
</comment>
<dbReference type="AlphaFoldDB" id="A0A131Y0K8"/>
<reference evidence="11" key="1">
    <citation type="submission" date="2016-02" db="EMBL/GenBank/DDBJ databases">
        <title>RNAseq analyses of the midgut from blood- or serum-fed Ixodes ricinus ticks.</title>
        <authorList>
            <person name="Perner J."/>
            <person name="Provaznik J."/>
            <person name="Schrenkova J."/>
            <person name="Urbanova V."/>
            <person name="Ribeiro J.M."/>
            <person name="Kopacek P."/>
        </authorList>
    </citation>
    <scope>NUCLEOTIDE SEQUENCE</scope>
    <source>
        <tissue evidence="11">Gut</tissue>
    </source>
</reference>
<evidence type="ECO:0000256" key="3">
    <source>
        <dbReference type="ARBA" id="ARBA00017665"/>
    </source>
</evidence>
<dbReference type="InterPro" id="IPR019515">
    <property type="entry name" value="VPS54_N"/>
</dbReference>
<feature type="domain" description="Vacuolar protein sorting-associated protein 54 C-terminal" evidence="9">
    <location>
        <begin position="729"/>
        <end position="857"/>
    </location>
</feature>
<feature type="compositionally biased region" description="Basic and acidic residues" evidence="8">
    <location>
        <begin position="83"/>
        <end position="103"/>
    </location>
</feature>
<dbReference type="EMBL" id="GEFM01004270">
    <property type="protein sequence ID" value="JAP71526.1"/>
    <property type="molecule type" value="mRNA"/>
</dbReference>
<dbReference type="Gene3D" id="6.10.250.860">
    <property type="match status" value="1"/>
</dbReference>
<proteinExistence type="evidence at transcript level"/>
<dbReference type="PANTHER" id="PTHR12965">
    <property type="entry name" value="VACUOLAR PROTEIN SORTING 54"/>
    <property type="match status" value="1"/>
</dbReference>
<dbReference type="GO" id="GO:0042147">
    <property type="term" value="P:retrograde transport, endosome to Golgi"/>
    <property type="evidence" value="ECO:0007669"/>
    <property type="project" value="InterPro"/>
</dbReference>
<name>A0A131Y0K8_IXORI</name>
<dbReference type="GO" id="GO:0000938">
    <property type="term" value="C:GARP complex"/>
    <property type="evidence" value="ECO:0007669"/>
    <property type="project" value="InterPro"/>
</dbReference>
<accession>A0A131Y0K8</accession>
<comment type="similarity">
    <text evidence="2">Belongs to the VPS54 family.</text>
</comment>
<evidence type="ECO:0000256" key="4">
    <source>
        <dbReference type="ARBA" id="ARBA00022448"/>
    </source>
</evidence>
<feature type="domain" description="Vacuolar protein sorting-associated protein 54 N-terminal" evidence="10">
    <location>
        <begin position="282"/>
        <end position="435"/>
    </location>
</feature>
<evidence type="ECO:0000259" key="10">
    <source>
        <dbReference type="Pfam" id="PF10475"/>
    </source>
</evidence>
<feature type="region of interest" description="Disordered" evidence="8">
    <location>
        <begin position="82"/>
        <end position="121"/>
    </location>
</feature>
<evidence type="ECO:0000256" key="6">
    <source>
        <dbReference type="ARBA" id="ARBA00023034"/>
    </source>
</evidence>
<keyword evidence="5" id="KW-0653">Protein transport</keyword>
<organism evidence="11">
    <name type="scientific">Ixodes ricinus</name>
    <name type="common">Common tick</name>
    <name type="synonym">Acarus ricinus</name>
    <dbReference type="NCBI Taxonomy" id="34613"/>
    <lineage>
        <taxon>Eukaryota</taxon>
        <taxon>Metazoa</taxon>
        <taxon>Ecdysozoa</taxon>
        <taxon>Arthropoda</taxon>
        <taxon>Chelicerata</taxon>
        <taxon>Arachnida</taxon>
        <taxon>Acari</taxon>
        <taxon>Parasitiformes</taxon>
        <taxon>Ixodida</taxon>
        <taxon>Ixodoidea</taxon>
        <taxon>Ixodidae</taxon>
        <taxon>Ixodinae</taxon>
        <taxon>Ixodes</taxon>
    </lineage>
</organism>
<evidence type="ECO:0000313" key="11">
    <source>
        <dbReference type="EMBL" id="JAP71526.1"/>
    </source>
</evidence>
<feature type="compositionally biased region" description="Low complexity" evidence="8">
    <location>
        <begin position="202"/>
        <end position="216"/>
    </location>
</feature>
<evidence type="ECO:0000256" key="2">
    <source>
        <dbReference type="ARBA" id="ARBA00009150"/>
    </source>
</evidence>
<dbReference type="GO" id="GO:0019905">
    <property type="term" value="F:syntaxin binding"/>
    <property type="evidence" value="ECO:0007669"/>
    <property type="project" value="TreeGrafter"/>
</dbReference>
<dbReference type="InterPro" id="IPR012501">
    <property type="entry name" value="Vps54_C"/>
</dbReference>
<dbReference type="GO" id="GO:0015031">
    <property type="term" value="P:protein transport"/>
    <property type="evidence" value="ECO:0007669"/>
    <property type="project" value="UniProtKB-KW"/>
</dbReference>
<dbReference type="Pfam" id="PF07928">
    <property type="entry name" value="Vps54"/>
    <property type="match status" value="1"/>
</dbReference>
<feature type="region of interest" description="Disordered" evidence="8">
    <location>
        <begin position="198"/>
        <end position="223"/>
    </location>
</feature>
<dbReference type="PANTHER" id="PTHR12965:SF0">
    <property type="entry name" value="VACUOLAR PROTEIN SORTING-ASSOCIATED PROTEIN 54"/>
    <property type="match status" value="1"/>
</dbReference>
<dbReference type="GO" id="GO:0006896">
    <property type="term" value="P:Golgi to vacuole transport"/>
    <property type="evidence" value="ECO:0007669"/>
    <property type="project" value="TreeGrafter"/>
</dbReference>
<evidence type="ECO:0000256" key="5">
    <source>
        <dbReference type="ARBA" id="ARBA00022927"/>
    </source>
</evidence>
<evidence type="ECO:0000259" key="9">
    <source>
        <dbReference type="Pfam" id="PF07928"/>
    </source>
</evidence>
<keyword evidence="4" id="KW-0813">Transport</keyword>
<dbReference type="GO" id="GO:0005829">
    <property type="term" value="C:cytosol"/>
    <property type="evidence" value="ECO:0007669"/>
    <property type="project" value="GOC"/>
</dbReference>
<dbReference type="InterPro" id="IPR039745">
    <property type="entry name" value="Vps54"/>
</dbReference>
<keyword evidence="6" id="KW-0333">Golgi apparatus</keyword>
<protein>
    <recommendedName>
        <fullName evidence="3">Vacuolar protein sorting-associated protein 54</fullName>
    </recommendedName>
</protein>